<dbReference type="GO" id="GO:0004799">
    <property type="term" value="F:thymidylate synthase activity"/>
    <property type="evidence" value="ECO:0007669"/>
    <property type="project" value="TreeGrafter"/>
</dbReference>
<dbReference type="GO" id="GO:0006231">
    <property type="term" value="P:dTMP biosynthetic process"/>
    <property type="evidence" value="ECO:0007669"/>
    <property type="project" value="InterPro"/>
</dbReference>
<dbReference type="Gene3D" id="3.30.1360.170">
    <property type="match status" value="2"/>
</dbReference>
<dbReference type="PROSITE" id="PS51331">
    <property type="entry name" value="THYX"/>
    <property type="match status" value="1"/>
</dbReference>
<gene>
    <name evidence="1" type="ORF">B2A_12269</name>
</gene>
<evidence type="ECO:0000313" key="1">
    <source>
        <dbReference type="EMBL" id="EQD36094.1"/>
    </source>
</evidence>
<dbReference type="InterPro" id="IPR003669">
    <property type="entry name" value="Thymidylate_synthase_ThyX"/>
</dbReference>
<name>T1A5F2_9ZZZZ</name>
<dbReference type="SUPFAM" id="SSF69796">
    <property type="entry name" value="Thymidylate synthase-complementing protein Thy1"/>
    <property type="match status" value="2"/>
</dbReference>
<dbReference type="GO" id="GO:0070402">
    <property type="term" value="F:NADPH binding"/>
    <property type="evidence" value="ECO:0007669"/>
    <property type="project" value="TreeGrafter"/>
</dbReference>
<dbReference type="InterPro" id="IPR036098">
    <property type="entry name" value="Thymidylate_synthase_ThyX_sf"/>
</dbReference>
<dbReference type="PANTHER" id="PTHR34934:SF1">
    <property type="entry name" value="FLAVIN-DEPENDENT THYMIDYLATE SYNTHASE"/>
    <property type="match status" value="1"/>
</dbReference>
<comment type="caution">
    <text evidence="1">The sequence shown here is derived from an EMBL/GenBank/DDBJ whole genome shotgun (WGS) entry which is preliminary data.</text>
</comment>
<reference evidence="1" key="1">
    <citation type="submission" date="2013-08" db="EMBL/GenBank/DDBJ databases">
        <authorList>
            <person name="Mendez C."/>
            <person name="Richter M."/>
            <person name="Ferrer M."/>
            <person name="Sanchez J."/>
        </authorList>
    </citation>
    <scope>NUCLEOTIDE SEQUENCE</scope>
</reference>
<dbReference type="GO" id="GO:0050660">
    <property type="term" value="F:flavin adenine dinucleotide binding"/>
    <property type="evidence" value="ECO:0007669"/>
    <property type="project" value="InterPro"/>
</dbReference>
<organism evidence="1">
    <name type="scientific">mine drainage metagenome</name>
    <dbReference type="NCBI Taxonomy" id="410659"/>
    <lineage>
        <taxon>unclassified sequences</taxon>
        <taxon>metagenomes</taxon>
        <taxon>ecological metagenomes</taxon>
    </lineage>
</organism>
<protein>
    <submittedName>
        <fullName evidence="1">Thymidylate synthase complementing protein ThyX</fullName>
    </submittedName>
</protein>
<proteinExistence type="predicted"/>
<dbReference type="AlphaFoldDB" id="T1A5F2"/>
<reference evidence="1" key="2">
    <citation type="journal article" date="2014" name="ISME J.">
        <title>Microbial stratification in low pH oxic and suboxic macroscopic growths along an acid mine drainage.</title>
        <authorList>
            <person name="Mendez-Garcia C."/>
            <person name="Mesa V."/>
            <person name="Sprenger R.R."/>
            <person name="Richter M."/>
            <person name="Diez M.S."/>
            <person name="Solano J."/>
            <person name="Bargiela R."/>
            <person name="Golyshina O.V."/>
            <person name="Manteca A."/>
            <person name="Ramos J.L."/>
            <person name="Gallego J.R."/>
            <person name="Llorente I."/>
            <person name="Martins Dos Santos V.A."/>
            <person name="Jensen O.N."/>
            <person name="Pelaez A.I."/>
            <person name="Sanchez J."/>
            <person name="Ferrer M."/>
        </authorList>
    </citation>
    <scope>NUCLEOTIDE SEQUENCE</scope>
</reference>
<accession>T1A5F2</accession>
<dbReference type="CDD" id="cd20175">
    <property type="entry name" value="ThyX"/>
    <property type="match status" value="1"/>
</dbReference>
<sequence>MPGLTKFVERYTEEEKDILSTFFSNIDKGVFVLQNMPEVTKAALVARYSRSEMSMRRLFLKEFVTDPETGQYYGDLHEAINAINNANRFSIGGKRANAFFKRVFAEYGDDSVIDNAGDHIAIEGVDQQEAKYIEHGRLAGYIEKSTRYVDFTSKYKIDAEGYILEKSTGGDGSYLYKEYEPVMQSPLSGAYTQTMDLLFDSVKKLRSDLEAYLKRKMPIEDEKFPVSVNGVQQAVKFSDIVAGKVDDPENEEKRARAAYKSSIKAKSLDLARGLLPASTMTNLGWYASFRSFDHSLKKMLSYDYPPIVQTAMQCYAELEKDNSYLISGVMSKHGQEEIEFLRQQRRVLERLGEEADKLYISKTKGQGIGSFKPNGISLRRRGNDDRNAVLISPGANQQQLYTVAAMSIYPYSKLPLKDIIRLLRSEEAKASPVNAEAIISASVQGRSNRRYKPPRSFEAANYIEEWRGNFGIFRDLQRNRFVLQERKALGINEGYTIPAEVYKIGAEGFYRDKMEAVESLYKDMNAKLPQFAQSVVTFAYLMRWYASFDLREAVWVHELRTGRQGHPDYRKLMQESFYQLSYANPSLVNTDTMKFVDLGNYDLERLSAEKSKEDKLSKI</sequence>
<dbReference type="PANTHER" id="PTHR34934">
    <property type="entry name" value="FLAVIN-DEPENDENT THYMIDYLATE SYNTHASE"/>
    <property type="match status" value="1"/>
</dbReference>
<dbReference type="EMBL" id="AUZZ01008851">
    <property type="protein sequence ID" value="EQD36094.1"/>
    <property type="molecule type" value="Genomic_DNA"/>
</dbReference>
<dbReference type="Pfam" id="PF02511">
    <property type="entry name" value="Thy1"/>
    <property type="match status" value="2"/>
</dbReference>
<dbReference type="GO" id="GO:0050797">
    <property type="term" value="F:thymidylate synthase (FAD) activity"/>
    <property type="evidence" value="ECO:0007669"/>
    <property type="project" value="InterPro"/>
</dbReference>